<organism evidence="2 3">
    <name type="scientific">Daphnia pulex</name>
    <name type="common">Water flea</name>
    <dbReference type="NCBI Taxonomy" id="6669"/>
    <lineage>
        <taxon>Eukaryota</taxon>
        <taxon>Metazoa</taxon>
        <taxon>Ecdysozoa</taxon>
        <taxon>Arthropoda</taxon>
        <taxon>Crustacea</taxon>
        <taxon>Branchiopoda</taxon>
        <taxon>Diplostraca</taxon>
        <taxon>Cladocera</taxon>
        <taxon>Anomopoda</taxon>
        <taxon>Daphniidae</taxon>
        <taxon>Daphnia</taxon>
    </lineage>
</organism>
<dbReference type="HOGENOM" id="CLU_1604410_0_0_1"/>
<reference evidence="2 3" key="1">
    <citation type="journal article" date="2011" name="Science">
        <title>The ecoresponsive genome of Daphnia pulex.</title>
        <authorList>
            <person name="Colbourne J.K."/>
            <person name="Pfrender M.E."/>
            <person name="Gilbert D."/>
            <person name="Thomas W.K."/>
            <person name="Tucker A."/>
            <person name="Oakley T.H."/>
            <person name="Tokishita S."/>
            <person name="Aerts A."/>
            <person name="Arnold G.J."/>
            <person name="Basu M.K."/>
            <person name="Bauer D.J."/>
            <person name="Caceres C.E."/>
            <person name="Carmel L."/>
            <person name="Casola C."/>
            <person name="Choi J.H."/>
            <person name="Detter J.C."/>
            <person name="Dong Q."/>
            <person name="Dusheyko S."/>
            <person name="Eads B.D."/>
            <person name="Frohlich T."/>
            <person name="Geiler-Samerotte K.A."/>
            <person name="Gerlach D."/>
            <person name="Hatcher P."/>
            <person name="Jogdeo S."/>
            <person name="Krijgsveld J."/>
            <person name="Kriventseva E.V."/>
            <person name="Kultz D."/>
            <person name="Laforsch C."/>
            <person name="Lindquist E."/>
            <person name="Lopez J."/>
            <person name="Manak J.R."/>
            <person name="Muller J."/>
            <person name="Pangilinan J."/>
            <person name="Patwardhan R.P."/>
            <person name="Pitluck S."/>
            <person name="Pritham E.J."/>
            <person name="Rechtsteiner A."/>
            <person name="Rho M."/>
            <person name="Rogozin I.B."/>
            <person name="Sakarya O."/>
            <person name="Salamov A."/>
            <person name="Schaack S."/>
            <person name="Shapiro H."/>
            <person name="Shiga Y."/>
            <person name="Skalitzky C."/>
            <person name="Smith Z."/>
            <person name="Souvorov A."/>
            <person name="Sung W."/>
            <person name="Tang Z."/>
            <person name="Tsuchiya D."/>
            <person name="Tu H."/>
            <person name="Vos H."/>
            <person name="Wang M."/>
            <person name="Wolf Y.I."/>
            <person name="Yamagata H."/>
            <person name="Yamada T."/>
            <person name="Ye Y."/>
            <person name="Shaw J.R."/>
            <person name="Andrews J."/>
            <person name="Crease T.J."/>
            <person name="Tang H."/>
            <person name="Lucas S.M."/>
            <person name="Robertson H.M."/>
            <person name="Bork P."/>
            <person name="Koonin E.V."/>
            <person name="Zdobnov E.M."/>
            <person name="Grigoriev I.V."/>
            <person name="Lynch M."/>
            <person name="Boore J.L."/>
        </authorList>
    </citation>
    <scope>NUCLEOTIDE SEQUENCE [LARGE SCALE GENOMIC DNA]</scope>
</reference>
<dbReference type="InParanoid" id="E9H467"/>
<dbReference type="EMBL" id="GL732590">
    <property type="protein sequence ID" value="EFX73461.1"/>
    <property type="molecule type" value="Genomic_DNA"/>
</dbReference>
<evidence type="ECO:0000256" key="1">
    <source>
        <dbReference type="SAM" id="MobiDB-lite"/>
    </source>
</evidence>
<feature type="region of interest" description="Disordered" evidence="1">
    <location>
        <begin position="1"/>
        <end position="24"/>
    </location>
</feature>
<name>E9H467_DAPPU</name>
<proteinExistence type="predicted"/>
<sequence length="166" mass="18219">MKFSRKPGKAFKSTKPQTARRQGIQVGWGRGRAQFQCITPPVGWTDTVAVPAGTAAAPVAPADGVRTVFLNELLKQGYPRHQASKLRNRRQVRLQSKAAEVMAQGSRAVNMIAEKEKQLQALAASRSGKVKPGVEETLPKLQQLMKVMQQMQGELFVLTRRGATRG</sequence>
<evidence type="ECO:0000313" key="3">
    <source>
        <dbReference type="Proteomes" id="UP000000305"/>
    </source>
</evidence>
<dbReference type="Proteomes" id="UP000000305">
    <property type="component" value="Unassembled WGS sequence"/>
</dbReference>
<evidence type="ECO:0000313" key="2">
    <source>
        <dbReference type="EMBL" id="EFX73461.1"/>
    </source>
</evidence>
<dbReference type="KEGG" id="dpx:DAPPUDRAFT_109777"/>
<protein>
    <submittedName>
        <fullName evidence="2">Uncharacterized protein</fullName>
    </submittedName>
</protein>
<dbReference type="AlphaFoldDB" id="E9H467"/>
<gene>
    <name evidence="2" type="ORF">DAPPUDRAFT_109777</name>
</gene>
<keyword evidence="3" id="KW-1185">Reference proteome</keyword>
<accession>E9H467</accession>